<dbReference type="Proteomes" id="UP000002698">
    <property type="component" value="Chromosome"/>
</dbReference>
<dbReference type="AlphaFoldDB" id="A0A1U7EVC9"/>
<dbReference type="InterPro" id="IPR023198">
    <property type="entry name" value="PGP-like_dom2"/>
</dbReference>
<reference evidence="1 2" key="1">
    <citation type="journal article" date="2005" name="Genome Res.">
        <title>Living with two extremes: conclusions from the genome sequence of Natronomonas pharaonis.</title>
        <authorList>
            <person name="Falb M."/>
            <person name="Pfeiffer F."/>
            <person name="Palm P."/>
            <person name="Rodewald K."/>
            <person name="Hickmann V."/>
            <person name="Tittor J."/>
            <person name="Oesterhelt D."/>
        </authorList>
    </citation>
    <scope>NUCLEOTIDE SEQUENCE [LARGE SCALE GENOMIC DNA]</scope>
    <source>
        <strain evidence="2">ATCC 35678 / DSM 2160 / CIP 103997 / JCM 8858 / NBRC 14720 / NCIMB 2260 / Gabara</strain>
    </source>
</reference>
<organism evidence="1 2">
    <name type="scientific">Natronomonas pharaonis (strain ATCC 35678 / DSM 2160 / CIP 103997 / JCM 8858 / NBRC 14720 / NCIMB 2260 / Gabara)</name>
    <name type="common">Halobacterium pharaonis</name>
    <dbReference type="NCBI Taxonomy" id="348780"/>
    <lineage>
        <taxon>Archaea</taxon>
        <taxon>Methanobacteriati</taxon>
        <taxon>Methanobacteriota</taxon>
        <taxon>Stenosarchaea group</taxon>
        <taxon>Halobacteria</taxon>
        <taxon>Halobacteriales</taxon>
        <taxon>Natronomonadaceae</taxon>
        <taxon>Natronomonas</taxon>
    </lineage>
</organism>
<dbReference type="OrthoDB" id="31229at2157"/>
<gene>
    <name evidence="1" type="ordered locus">NP_1762A</name>
</gene>
<dbReference type="HOGENOM" id="CLU_1154322_0_0_2"/>
<dbReference type="PANTHER" id="PTHR43434:SF1">
    <property type="entry name" value="PHOSPHOGLYCOLATE PHOSPHATASE"/>
    <property type="match status" value="1"/>
</dbReference>
<name>A0A1U7EVC9_NATPD</name>
<dbReference type="Gene3D" id="3.40.50.1000">
    <property type="entry name" value="HAD superfamily/HAD-like"/>
    <property type="match status" value="1"/>
</dbReference>
<dbReference type="Pfam" id="PF13419">
    <property type="entry name" value="HAD_2"/>
    <property type="match status" value="1"/>
</dbReference>
<dbReference type="eggNOG" id="arCOG02292">
    <property type="taxonomic scope" value="Archaea"/>
</dbReference>
<keyword evidence="1" id="KW-0378">Hydrolase</keyword>
<dbReference type="EnsemblBacteria" id="CAI48972">
    <property type="protein sequence ID" value="CAI48972"/>
    <property type="gene ID" value="NP_1762A"/>
</dbReference>
<evidence type="ECO:0000313" key="1">
    <source>
        <dbReference type="EMBL" id="CAI48972.1"/>
    </source>
</evidence>
<dbReference type="SFLD" id="SFLDG01129">
    <property type="entry name" value="C1.5:_HAD__Beta-PGM__Phosphata"/>
    <property type="match status" value="1"/>
</dbReference>
<dbReference type="GO" id="GO:0008967">
    <property type="term" value="F:phosphoglycolate phosphatase activity"/>
    <property type="evidence" value="ECO:0007669"/>
    <property type="project" value="TreeGrafter"/>
</dbReference>
<dbReference type="GeneID" id="3701248"/>
<dbReference type="SUPFAM" id="SSF56784">
    <property type="entry name" value="HAD-like"/>
    <property type="match status" value="1"/>
</dbReference>
<protein>
    <submittedName>
        <fullName evidence="1">HAD superfamily hydrolase</fullName>
    </submittedName>
</protein>
<dbReference type="KEGG" id="nph:NP_1762A"/>
<dbReference type="RefSeq" id="WP_011322605.1">
    <property type="nucleotide sequence ID" value="NC_007426.1"/>
</dbReference>
<dbReference type="STRING" id="348780.NP_1762A"/>
<dbReference type="InterPro" id="IPR036412">
    <property type="entry name" value="HAD-like_sf"/>
</dbReference>
<proteinExistence type="predicted"/>
<dbReference type="GO" id="GO:0006281">
    <property type="term" value="P:DNA repair"/>
    <property type="evidence" value="ECO:0007669"/>
    <property type="project" value="TreeGrafter"/>
</dbReference>
<dbReference type="Gene3D" id="1.10.150.240">
    <property type="entry name" value="Putative phosphatase, domain 2"/>
    <property type="match status" value="1"/>
</dbReference>
<keyword evidence="2" id="KW-1185">Reference proteome</keyword>
<dbReference type="InterPro" id="IPR050155">
    <property type="entry name" value="HAD-like_hydrolase_sf"/>
</dbReference>
<dbReference type="InterPro" id="IPR023214">
    <property type="entry name" value="HAD_sf"/>
</dbReference>
<sequence>MTDSTYDRWVFDLDGTLVDVEPEYVRSVFDRVGDRLGYAFSERQADGIWHGLGGARNEALRSWGVAPEQFWTAFHEVEDPAARADATFLYADAAVVGDIDAPTALVTHCQSYLTEAVLSELDIEDWFDTVVCCTESTGWKPDPKPVELALSALDADGNGVLVGDGPHDIGAAWNAGLDGAHVERHSPEQRGLCVVGDHRLSRVDELA</sequence>
<dbReference type="InterPro" id="IPR041492">
    <property type="entry name" value="HAD_2"/>
</dbReference>
<evidence type="ECO:0000313" key="2">
    <source>
        <dbReference type="Proteomes" id="UP000002698"/>
    </source>
</evidence>
<dbReference type="SFLD" id="SFLDS00003">
    <property type="entry name" value="Haloacid_Dehalogenase"/>
    <property type="match status" value="1"/>
</dbReference>
<dbReference type="EMBL" id="CR936257">
    <property type="protein sequence ID" value="CAI48972.1"/>
    <property type="molecule type" value="Genomic_DNA"/>
</dbReference>
<dbReference type="PANTHER" id="PTHR43434">
    <property type="entry name" value="PHOSPHOGLYCOLATE PHOSPHATASE"/>
    <property type="match status" value="1"/>
</dbReference>
<accession>A0A1U7EVC9</accession>